<reference evidence="16 17" key="1">
    <citation type="journal article" date="2020" name="Microorganisms">
        <title>New Insight into Antimicrobial Compounds from Food and Marine-Sourced Carnobacterium Species through Phenotype and Genome Analyses.</title>
        <authorList>
            <person name="Begrem S."/>
            <person name="Ivaniuk F."/>
            <person name="Gigout-Chevalier F."/>
            <person name="Kolypczuk L."/>
            <person name="Bonnetot S."/>
            <person name="Leroi F."/>
            <person name="Grovel O."/>
            <person name="Delbarre-Ladrat C."/>
            <person name="Passerini D."/>
        </authorList>
    </citation>
    <scope>NUCLEOTIDE SEQUENCE [LARGE SCALE GENOMIC DNA]</scope>
    <source>
        <strain evidence="16 17">MIP2551</strain>
    </source>
</reference>
<name>A0ABR7TA67_9LACT</name>
<keyword evidence="3" id="KW-1003">Cell membrane</keyword>
<keyword evidence="6 15" id="KW-0812">Transmembrane</keyword>
<evidence type="ECO:0000256" key="5">
    <source>
        <dbReference type="ARBA" id="ARBA00022679"/>
    </source>
</evidence>
<protein>
    <submittedName>
        <fullName evidence="16">UDP kinase</fullName>
    </submittedName>
</protein>
<keyword evidence="17" id="KW-1185">Reference proteome</keyword>
<dbReference type="Proteomes" id="UP000638836">
    <property type="component" value="Unassembled WGS sequence"/>
</dbReference>
<keyword evidence="10 15" id="KW-1133">Transmembrane helix</keyword>
<feature type="transmembrane region" description="Helical" evidence="15">
    <location>
        <begin position="36"/>
        <end position="53"/>
    </location>
</feature>
<keyword evidence="13" id="KW-0594">Phospholipid biosynthesis</keyword>
<proteinExistence type="inferred from homology"/>
<evidence type="ECO:0000256" key="15">
    <source>
        <dbReference type="SAM" id="Phobius"/>
    </source>
</evidence>
<dbReference type="EMBL" id="WNJQ01000002">
    <property type="protein sequence ID" value="MBC9824852.1"/>
    <property type="molecule type" value="Genomic_DNA"/>
</dbReference>
<evidence type="ECO:0000256" key="1">
    <source>
        <dbReference type="ARBA" id="ARBA00004651"/>
    </source>
</evidence>
<evidence type="ECO:0000256" key="12">
    <source>
        <dbReference type="ARBA" id="ARBA00023136"/>
    </source>
</evidence>
<comment type="similarity">
    <text evidence="2">Belongs to the bacterial diacylglycerol kinase family.</text>
</comment>
<sequence length="131" mass="14850">MDLKDKDQVGKNSSFFDSFKYAFKGVLTAFQEERNMRSHILIGSIVLILCAFLDLTVNEWLWVLFSIFLVVIMEIWNTVIENVVDLVTGDIFHPLAKKAKDMAASAVLLTAGFSIIVALIIILPKLWQILF</sequence>
<dbReference type="CDD" id="cd14265">
    <property type="entry name" value="UDPK_IM_like"/>
    <property type="match status" value="1"/>
</dbReference>
<gene>
    <name evidence="16" type="ORF">GLO26_03280</name>
</gene>
<comment type="caution">
    <text evidence="16">The sequence shown here is derived from an EMBL/GenBank/DDBJ whole genome shotgun (WGS) entry which is preliminary data.</text>
</comment>
<feature type="transmembrane region" description="Helical" evidence="15">
    <location>
        <begin position="60"/>
        <end position="80"/>
    </location>
</feature>
<evidence type="ECO:0000256" key="7">
    <source>
        <dbReference type="ARBA" id="ARBA00022741"/>
    </source>
</evidence>
<evidence type="ECO:0000256" key="8">
    <source>
        <dbReference type="ARBA" id="ARBA00022777"/>
    </source>
</evidence>
<evidence type="ECO:0000313" key="16">
    <source>
        <dbReference type="EMBL" id="MBC9824852.1"/>
    </source>
</evidence>
<evidence type="ECO:0000256" key="14">
    <source>
        <dbReference type="ARBA" id="ARBA00023264"/>
    </source>
</evidence>
<evidence type="ECO:0000256" key="11">
    <source>
        <dbReference type="ARBA" id="ARBA00023098"/>
    </source>
</evidence>
<dbReference type="PANTHER" id="PTHR34299:SF1">
    <property type="entry name" value="DIACYLGLYCEROL KINASE"/>
    <property type="match status" value="1"/>
</dbReference>
<evidence type="ECO:0000256" key="10">
    <source>
        <dbReference type="ARBA" id="ARBA00022989"/>
    </source>
</evidence>
<dbReference type="Pfam" id="PF01219">
    <property type="entry name" value="DAGK_prokar"/>
    <property type="match status" value="1"/>
</dbReference>
<dbReference type="InterPro" id="IPR033717">
    <property type="entry name" value="UDPK"/>
</dbReference>
<feature type="transmembrane region" description="Helical" evidence="15">
    <location>
        <begin position="102"/>
        <end position="123"/>
    </location>
</feature>
<evidence type="ECO:0000256" key="4">
    <source>
        <dbReference type="ARBA" id="ARBA00022516"/>
    </source>
</evidence>
<dbReference type="GO" id="GO:0016301">
    <property type="term" value="F:kinase activity"/>
    <property type="evidence" value="ECO:0007669"/>
    <property type="project" value="UniProtKB-KW"/>
</dbReference>
<dbReference type="InterPro" id="IPR000829">
    <property type="entry name" value="DAGK"/>
</dbReference>
<keyword evidence="7" id="KW-0547">Nucleotide-binding</keyword>
<evidence type="ECO:0000256" key="13">
    <source>
        <dbReference type="ARBA" id="ARBA00023209"/>
    </source>
</evidence>
<keyword evidence="12 15" id="KW-0472">Membrane</keyword>
<accession>A0ABR7TA67</accession>
<comment type="subcellular location">
    <subcellularLocation>
        <location evidence="1">Cell membrane</location>
        <topology evidence="1">Multi-pass membrane protein</topology>
    </subcellularLocation>
</comment>
<keyword evidence="8 16" id="KW-0418">Kinase</keyword>
<organism evidence="16 17">
    <name type="scientific">Carnobacterium inhibens</name>
    <dbReference type="NCBI Taxonomy" id="147709"/>
    <lineage>
        <taxon>Bacteria</taxon>
        <taxon>Bacillati</taxon>
        <taxon>Bacillota</taxon>
        <taxon>Bacilli</taxon>
        <taxon>Lactobacillales</taxon>
        <taxon>Carnobacteriaceae</taxon>
        <taxon>Carnobacterium</taxon>
    </lineage>
</organism>
<evidence type="ECO:0000256" key="2">
    <source>
        <dbReference type="ARBA" id="ARBA00005967"/>
    </source>
</evidence>
<keyword evidence="9" id="KW-0067">ATP-binding</keyword>
<keyword evidence="5" id="KW-0808">Transferase</keyword>
<evidence type="ECO:0000256" key="3">
    <source>
        <dbReference type="ARBA" id="ARBA00022475"/>
    </source>
</evidence>
<dbReference type="PANTHER" id="PTHR34299">
    <property type="entry name" value="DIACYLGLYCEROL KINASE"/>
    <property type="match status" value="1"/>
</dbReference>
<keyword evidence="14" id="KW-1208">Phospholipid metabolism</keyword>
<evidence type="ECO:0000256" key="6">
    <source>
        <dbReference type="ARBA" id="ARBA00022692"/>
    </source>
</evidence>
<dbReference type="RefSeq" id="WP_023177900.1">
    <property type="nucleotide sequence ID" value="NZ_JAMAYM010000002.1"/>
</dbReference>
<evidence type="ECO:0000256" key="9">
    <source>
        <dbReference type="ARBA" id="ARBA00022840"/>
    </source>
</evidence>
<keyword evidence="4" id="KW-0444">Lipid biosynthesis</keyword>
<dbReference type="Gene3D" id="1.10.287.3610">
    <property type="match status" value="1"/>
</dbReference>
<evidence type="ECO:0000313" key="17">
    <source>
        <dbReference type="Proteomes" id="UP000638836"/>
    </source>
</evidence>
<keyword evidence="11" id="KW-0443">Lipid metabolism</keyword>
<dbReference type="InterPro" id="IPR036945">
    <property type="entry name" value="DAGK_sf"/>
</dbReference>